<keyword evidence="3" id="KW-1185">Reference proteome</keyword>
<organism evidence="2 3">
    <name type="scientific">Astyanax mexicanus</name>
    <name type="common">Blind cave fish</name>
    <name type="synonym">Astyanax fasciatus mexicanus</name>
    <dbReference type="NCBI Taxonomy" id="7994"/>
    <lineage>
        <taxon>Eukaryota</taxon>
        <taxon>Metazoa</taxon>
        <taxon>Chordata</taxon>
        <taxon>Craniata</taxon>
        <taxon>Vertebrata</taxon>
        <taxon>Euteleostomi</taxon>
        <taxon>Actinopterygii</taxon>
        <taxon>Neopterygii</taxon>
        <taxon>Teleostei</taxon>
        <taxon>Ostariophysi</taxon>
        <taxon>Characiformes</taxon>
        <taxon>Characoidei</taxon>
        <taxon>Acestrorhamphidae</taxon>
        <taxon>Acestrorhamphinae</taxon>
        <taxon>Astyanax</taxon>
    </lineage>
</organism>
<keyword evidence="1" id="KW-0472">Membrane</keyword>
<keyword evidence="1" id="KW-0812">Transmembrane</keyword>
<reference evidence="2" key="3">
    <citation type="submission" date="2025-08" db="UniProtKB">
        <authorList>
            <consortium name="Ensembl"/>
        </authorList>
    </citation>
    <scope>IDENTIFICATION</scope>
</reference>
<dbReference type="Proteomes" id="UP000018467">
    <property type="component" value="Unassembled WGS sequence"/>
</dbReference>
<sequence>MLLRIYISDANVRRFLLIEVPTSVDQLKTLLEEKLQLKKGFELQFEDPDFDNALCNLHSIDELPAEKAVLRVVWAIEPSSSVQDISDASSVSSLDTASRSSSFGSIQSPTNLRSVAQWPSPFDVPTFSLDVELRLQKANEIYKETKKPLNVRRDMKSEILNKLAQTIFEIKAYPDACEIESVASALVQKHPCLTEPGAGSGWDGWMMSIKFKLGNYRAKLRDAGCSEVNINRKRERGQVEGLKGRMKKSKRAEVNFLPDHPAGQSDESLEKERVSIVEETRKKRIDATLVRQKMEATFSLRRKEVVEVEPLVEEIRERWPALFYEDEVIPFPMQVCLVLSVPFMYFILLFFYYYLFQDTDAEDNYTKYVKIGIVSLLKDDVAAAASLPDVTNIAIILEEAVVLRDIADLPTAFAYLFGLLYSINMEYPKELKYTFEAMQKIFMDLGGSCSARVQSLKIKLC</sequence>
<evidence type="ECO:0000313" key="3">
    <source>
        <dbReference type="Proteomes" id="UP000018467"/>
    </source>
</evidence>
<dbReference type="Ensembl" id="ENSAMXT00000034264.1">
    <property type="protein sequence ID" value="ENSAMXP00000034691.1"/>
    <property type="gene ID" value="ENSAMXG00000035657.1"/>
</dbReference>
<feature type="transmembrane region" description="Helical" evidence="1">
    <location>
        <begin position="331"/>
        <end position="355"/>
    </location>
</feature>
<dbReference type="Bgee" id="ENSAMXG00000035657">
    <property type="expression patterns" value="Expressed in testis and 4 other cell types or tissues"/>
</dbReference>
<dbReference type="InParanoid" id="A0A3B1IYE8"/>
<dbReference type="AlphaFoldDB" id="A0A3B1IYE8"/>
<evidence type="ECO:0000256" key="1">
    <source>
        <dbReference type="SAM" id="Phobius"/>
    </source>
</evidence>
<dbReference type="PANTHER" id="PTHR31025:SF27">
    <property type="entry name" value="SI:CH211-193K19.2-RELATED"/>
    <property type="match status" value="1"/>
</dbReference>
<protein>
    <submittedName>
        <fullName evidence="2">Uncharacterized protein</fullName>
    </submittedName>
</protein>
<accession>A0A3B1IYE8</accession>
<reference evidence="3" key="1">
    <citation type="submission" date="2013-03" db="EMBL/GenBank/DDBJ databases">
        <authorList>
            <person name="Jeffery W."/>
            <person name="Warren W."/>
            <person name="Wilson R.K."/>
        </authorList>
    </citation>
    <scope>NUCLEOTIDE SEQUENCE</scope>
    <source>
        <strain evidence="3">female</strain>
    </source>
</reference>
<reference evidence="3" key="2">
    <citation type="journal article" date="2014" name="Nat. Commun.">
        <title>The cavefish genome reveals candidate genes for eye loss.</title>
        <authorList>
            <person name="McGaugh S.E."/>
            <person name="Gross J.B."/>
            <person name="Aken B."/>
            <person name="Blin M."/>
            <person name="Borowsky R."/>
            <person name="Chalopin D."/>
            <person name="Hinaux H."/>
            <person name="Jeffery W.R."/>
            <person name="Keene A."/>
            <person name="Ma L."/>
            <person name="Minx P."/>
            <person name="Murphy D."/>
            <person name="O'Quin K.E."/>
            <person name="Retaux S."/>
            <person name="Rohner N."/>
            <person name="Searle S.M."/>
            <person name="Stahl B.A."/>
            <person name="Tabin C."/>
            <person name="Volff J.N."/>
            <person name="Yoshizawa M."/>
            <person name="Warren W.C."/>
        </authorList>
    </citation>
    <scope>NUCLEOTIDE SEQUENCE [LARGE SCALE GENOMIC DNA]</scope>
    <source>
        <strain evidence="3">female</strain>
    </source>
</reference>
<proteinExistence type="predicted"/>
<dbReference type="PANTHER" id="PTHR31025">
    <property type="entry name" value="SI:CH211-196P9.1-RELATED"/>
    <property type="match status" value="1"/>
</dbReference>
<name>A0A3B1IYE8_ASTMX</name>
<keyword evidence="1" id="KW-1133">Transmembrane helix</keyword>
<evidence type="ECO:0000313" key="2">
    <source>
        <dbReference type="Ensembl" id="ENSAMXP00000034691.1"/>
    </source>
</evidence>
<dbReference type="GeneTree" id="ENSGT00950000182912"/>
<reference evidence="2" key="4">
    <citation type="submission" date="2025-09" db="UniProtKB">
        <authorList>
            <consortium name="Ensembl"/>
        </authorList>
    </citation>
    <scope>IDENTIFICATION</scope>
</reference>